<organism evidence="1 2">
    <name type="scientific">Roseovarius litoreus</name>
    <dbReference type="NCBI Taxonomy" id="1155722"/>
    <lineage>
        <taxon>Bacteria</taxon>
        <taxon>Pseudomonadati</taxon>
        <taxon>Pseudomonadota</taxon>
        <taxon>Alphaproteobacteria</taxon>
        <taxon>Rhodobacterales</taxon>
        <taxon>Roseobacteraceae</taxon>
        <taxon>Roseovarius</taxon>
    </lineage>
</organism>
<gene>
    <name evidence="1" type="ORF">SAMN05443432_102180</name>
</gene>
<dbReference type="RefSeq" id="WP_007814891.1">
    <property type="nucleotide sequence ID" value="NZ_FRCB01000002.1"/>
</dbReference>
<sequence length="109" mass="11952">MRALILMTVSALMLAACSERSERVLFDGMYFPAKAKKASDDRLDFEVSVRRASQSLEAAQAAGRHEGTRYCIENFGTSEIAWSEGPDGESGAVQMSNGNLMLKGRCVIW</sequence>
<accession>A0A1M7CJ77</accession>
<reference evidence="1 2" key="1">
    <citation type="submission" date="2016-11" db="EMBL/GenBank/DDBJ databases">
        <authorList>
            <person name="Varghese N."/>
            <person name="Submissions S."/>
        </authorList>
    </citation>
    <scope>NUCLEOTIDE SEQUENCE [LARGE SCALE GENOMIC DNA]</scope>
    <source>
        <strain evidence="1 2">DSM 28249</strain>
    </source>
</reference>
<keyword evidence="2" id="KW-1185">Reference proteome</keyword>
<evidence type="ECO:0008006" key="3">
    <source>
        <dbReference type="Google" id="ProtNLM"/>
    </source>
</evidence>
<name>A0A1M7CJ77_9RHOB</name>
<protein>
    <recommendedName>
        <fullName evidence="3">Lipoprotein</fullName>
    </recommendedName>
</protein>
<evidence type="ECO:0000313" key="2">
    <source>
        <dbReference type="Proteomes" id="UP000322545"/>
    </source>
</evidence>
<dbReference type="AlphaFoldDB" id="A0A1M7CJ77"/>
<proteinExistence type="predicted"/>
<dbReference type="EMBL" id="FRCB01000002">
    <property type="protein sequence ID" value="SHL67331.1"/>
    <property type="molecule type" value="Genomic_DNA"/>
</dbReference>
<dbReference type="PROSITE" id="PS51257">
    <property type="entry name" value="PROKAR_LIPOPROTEIN"/>
    <property type="match status" value="1"/>
</dbReference>
<dbReference type="Proteomes" id="UP000322545">
    <property type="component" value="Unassembled WGS sequence"/>
</dbReference>
<evidence type="ECO:0000313" key="1">
    <source>
        <dbReference type="EMBL" id="SHL67331.1"/>
    </source>
</evidence>